<dbReference type="InterPro" id="IPR005162">
    <property type="entry name" value="Retrotrans_gag_dom"/>
</dbReference>
<gene>
    <name evidence="3" type="ORF">Tco_1041784</name>
</gene>
<dbReference type="PANTHER" id="PTHR33223">
    <property type="entry name" value="CCHC-TYPE DOMAIN-CONTAINING PROTEIN"/>
    <property type="match status" value="1"/>
</dbReference>
<evidence type="ECO:0000256" key="1">
    <source>
        <dbReference type="SAM" id="MobiDB-lite"/>
    </source>
</evidence>
<sequence>MPTWCHMFNSTLTGNARVWFDDLLKESIDSYDDLKKAFLENYLQQKKCIKDPIEIHNIKQRDGESTEEFVRRQRRQKQRNLLKRQATGNPDGTTMAEGSQTKDYPNLLSGDGNLIFPLRGGGWDGGSYDYRGRDGGHFVHRIKMIPAATPLVGFSGEIIWPLGQISLLVKIGDEEHSTSAWMNFMVVRSPSPYNEIIGRLGVRRIQAVPSTTHGMLKFLVTGGTVTLRSSRIVPLEYTMVSGLGA</sequence>
<feature type="compositionally biased region" description="Basic residues" evidence="1">
    <location>
        <begin position="72"/>
        <end position="82"/>
    </location>
</feature>
<comment type="caution">
    <text evidence="3">The sequence shown here is derived from an EMBL/GenBank/DDBJ whole genome shotgun (WGS) entry which is preliminary data.</text>
</comment>
<evidence type="ECO:0000313" key="3">
    <source>
        <dbReference type="EMBL" id="GJT75059.1"/>
    </source>
</evidence>
<keyword evidence="4" id="KW-1185">Reference proteome</keyword>
<feature type="compositionally biased region" description="Polar residues" evidence="1">
    <location>
        <begin position="86"/>
        <end position="103"/>
    </location>
</feature>
<dbReference type="EMBL" id="BQNB010018496">
    <property type="protein sequence ID" value="GJT75059.1"/>
    <property type="molecule type" value="Genomic_DNA"/>
</dbReference>
<protein>
    <submittedName>
        <fullName evidence="3">Reverse transcriptase domain-containing protein</fullName>
    </submittedName>
</protein>
<accession>A0ABQ5GIA9</accession>
<organism evidence="3 4">
    <name type="scientific">Tanacetum coccineum</name>
    <dbReference type="NCBI Taxonomy" id="301880"/>
    <lineage>
        <taxon>Eukaryota</taxon>
        <taxon>Viridiplantae</taxon>
        <taxon>Streptophyta</taxon>
        <taxon>Embryophyta</taxon>
        <taxon>Tracheophyta</taxon>
        <taxon>Spermatophyta</taxon>
        <taxon>Magnoliopsida</taxon>
        <taxon>eudicotyledons</taxon>
        <taxon>Gunneridae</taxon>
        <taxon>Pentapetalae</taxon>
        <taxon>asterids</taxon>
        <taxon>campanulids</taxon>
        <taxon>Asterales</taxon>
        <taxon>Asteraceae</taxon>
        <taxon>Asteroideae</taxon>
        <taxon>Anthemideae</taxon>
        <taxon>Anthemidinae</taxon>
        <taxon>Tanacetum</taxon>
    </lineage>
</organism>
<reference evidence="3" key="2">
    <citation type="submission" date="2022-01" db="EMBL/GenBank/DDBJ databases">
        <authorList>
            <person name="Yamashiro T."/>
            <person name="Shiraishi A."/>
            <person name="Satake H."/>
            <person name="Nakayama K."/>
        </authorList>
    </citation>
    <scope>NUCLEOTIDE SEQUENCE</scope>
</reference>
<evidence type="ECO:0000259" key="2">
    <source>
        <dbReference type="Pfam" id="PF03732"/>
    </source>
</evidence>
<dbReference type="Proteomes" id="UP001151760">
    <property type="component" value="Unassembled WGS sequence"/>
</dbReference>
<keyword evidence="3" id="KW-0548">Nucleotidyltransferase</keyword>
<name>A0ABQ5GIA9_9ASTR</name>
<feature type="domain" description="Retrotransposon gag" evidence="2">
    <location>
        <begin position="7"/>
        <end position="78"/>
    </location>
</feature>
<reference evidence="3" key="1">
    <citation type="journal article" date="2022" name="Int. J. Mol. Sci.">
        <title>Draft Genome of Tanacetum Coccineum: Genomic Comparison of Closely Related Tanacetum-Family Plants.</title>
        <authorList>
            <person name="Yamashiro T."/>
            <person name="Shiraishi A."/>
            <person name="Nakayama K."/>
            <person name="Satake H."/>
        </authorList>
    </citation>
    <scope>NUCLEOTIDE SEQUENCE</scope>
</reference>
<feature type="compositionally biased region" description="Basic and acidic residues" evidence="1">
    <location>
        <begin position="62"/>
        <end position="71"/>
    </location>
</feature>
<dbReference type="GO" id="GO:0003964">
    <property type="term" value="F:RNA-directed DNA polymerase activity"/>
    <property type="evidence" value="ECO:0007669"/>
    <property type="project" value="UniProtKB-KW"/>
</dbReference>
<feature type="region of interest" description="Disordered" evidence="1">
    <location>
        <begin position="62"/>
        <end position="103"/>
    </location>
</feature>
<evidence type="ECO:0000313" key="4">
    <source>
        <dbReference type="Proteomes" id="UP001151760"/>
    </source>
</evidence>
<keyword evidence="3" id="KW-0808">Transferase</keyword>
<keyword evidence="3" id="KW-0695">RNA-directed DNA polymerase</keyword>
<dbReference type="PANTHER" id="PTHR33223:SF11">
    <property type="entry name" value="ELEMENT PROTEIN, PUTATIVE-RELATED"/>
    <property type="match status" value="1"/>
</dbReference>
<proteinExistence type="predicted"/>
<dbReference type="Pfam" id="PF03732">
    <property type="entry name" value="Retrotrans_gag"/>
    <property type="match status" value="1"/>
</dbReference>